<proteinExistence type="predicted"/>
<feature type="compositionally biased region" description="Low complexity" evidence="1">
    <location>
        <begin position="28"/>
        <end position="46"/>
    </location>
</feature>
<accession>A0AAV0I226</accession>
<comment type="caution">
    <text evidence="2">The sequence shown here is derived from an EMBL/GenBank/DDBJ whole genome shotgun (WGS) entry which is preliminary data.</text>
</comment>
<gene>
    <name evidence="2" type="ORF">LITE_LOCUS6669</name>
</gene>
<feature type="non-terminal residue" evidence="2">
    <location>
        <position position="1"/>
    </location>
</feature>
<evidence type="ECO:0000313" key="2">
    <source>
        <dbReference type="EMBL" id="CAI0390260.1"/>
    </source>
</evidence>
<dbReference type="AlphaFoldDB" id="A0AAV0I226"/>
<dbReference type="EMBL" id="CAMGYJ010000003">
    <property type="protein sequence ID" value="CAI0390260.1"/>
    <property type="molecule type" value="Genomic_DNA"/>
</dbReference>
<evidence type="ECO:0000313" key="3">
    <source>
        <dbReference type="Proteomes" id="UP001154282"/>
    </source>
</evidence>
<keyword evidence="3" id="KW-1185">Reference proteome</keyword>
<protein>
    <submittedName>
        <fullName evidence="2">Uncharacterized protein</fullName>
    </submittedName>
</protein>
<evidence type="ECO:0000256" key="1">
    <source>
        <dbReference type="SAM" id="MobiDB-lite"/>
    </source>
</evidence>
<feature type="compositionally biased region" description="Polar residues" evidence="1">
    <location>
        <begin position="56"/>
        <end position="67"/>
    </location>
</feature>
<dbReference type="Proteomes" id="UP001154282">
    <property type="component" value="Unassembled WGS sequence"/>
</dbReference>
<reference evidence="2" key="1">
    <citation type="submission" date="2022-08" db="EMBL/GenBank/DDBJ databases">
        <authorList>
            <person name="Gutierrez-Valencia J."/>
        </authorList>
    </citation>
    <scope>NUCLEOTIDE SEQUENCE</scope>
</reference>
<feature type="region of interest" description="Disordered" evidence="1">
    <location>
        <begin position="1"/>
        <end position="89"/>
    </location>
</feature>
<organism evidence="2 3">
    <name type="scientific">Linum tenue</name>
    <dbReference type="NCBI Taxonomy" id="586396"/>
    <lineage>
        <taxon>Eukaryota</taxon>
        <taxon>Viridiplantae</taxon>
        <taxon>Streptophyta</taxon>
        <taxon>Embryophyta</taxon>
        <taxon>Tracheophyta</taxon>
        <taxon>Spermatophyta</taxon>
        <taxon>Magnoliopsida</taxon>
        <taxon>eudicotyledons</taxon>
        <taxon>Gunneridae</taxon>
        <taxon>Pentapetalae</taxon>
        <taxon>rosids</taxon>
        <taxon>fabids</taxon>
        <taxon>Malpighiales</taxon>
        <taxon>Linaceae</taxon>
        <taxon>Linum</taxon>
    </lineage>
</organism>
<sequence>EPTGSTASWLGKICESQDTITPTPPAGSRTAPSSRTTSPSSSRPTSSTPPPSPTALMSTGANPTRSRPSGPMWLPRHSDPCRCLPGRHAPSRVRYLVQGRGHS</sequence>
<name>A0AAV0I226_9ROSI</name>